<dbReference type="GO" id="GO:0005978">
    <property type="term" value="P:glycogen biosynthetic process"/>
    <property type="evidence" value="ECO:0007669"/>
    <property type="project" value="UniProtKB-UniRule"/>
</dbReference>
<accession>A0A5M9HKF8</accession>
<evidence type="ECO:0000259" key="10">
    <source>
        <dbReference type="Pfam" id="PF08323"/>
    </source>
</evidence>
<proteinExistence type="inferred from homology"/>
<evidence type="ECO:0000256" key="8">
    <source>
        <dbReference type="HAMAP-Rule" id="MF_00484"/>
    </source>
</evidence>
<evidence type="ECO:0000313" key="12">
    <source>
        <dbReference type="Proteomes" id="UP000322918"/>
    </source>
</evidence>
<evidence type="ECO:0000256" key="4">
    <source>
        <dbReference type="ARBA" id="ARBA00010281"/>
    </source>
</evidence>
<dbReference type="NCBIfam" id="TIGR02095">
    <property type="entry name" value="glgA"/>
    <property type="match status" value="1"/>
</dbReference>
<dbReference type="InterPro" id="IPR011835">
    <property type="entry name" value="GS/SS"/>
</dbReference>
<evidence type="ECO:0000313" key="11">
    <source>
        <dbReference type="EMBL" id="KAA8485477.1"/>
    </source>
</evidence>
<protein>
    <recommendedName>
        <fullName evidence="8">Glycogen synthase</fullName>
        <ecNumber evidence="8">2.4.1.21</ecNumber>
    </recommendedName>
    <alternativeName>
        <fullName evidence="8">Starch [bacterial glycogen] synthase</fullName>
    </alternativeName>
</protein>
<dbReference type="InterPro" id="IPR001296">
    <property type="entry name" value="Glyco_trans_1"/>
</dbReference>
<dbReference type="OrthoDB" id="9808590at2"/>
<keyword evidence="6 8" id="KW-0808">Transferase</keyword>
<dbReference type="UniPathway" id="UPA00164"/>
<dbReference type="PANTHER" id="PTHR45825:SF11">
    <property type="entry name" value="ALPHA AMYLASE DOMAIN-CONTAINING PROTEIN"/>
    <property type="match status" value="1"/>
</dbReference>
<dbReference type="EC" id="2.4.1.21" evidence="8"/>
<dbReference type="Pfam" id="PF08323">
    <property type="entry name" value="Glyco_transf_5"/>
    <property type="match status" value="1"/>
</dbReference>
<dbReference type="HAMAP" id="MF_00484">
    <property type="entry name" value="Glycogen_synth"/>
    <property type="match status" value="1"/>
</dbReference>
<comment type="function">
    <text evidence="2 8">Synthesizes alpha-1,4-glucan chains using ADP-glucose.</text>
</comment>
<comment type="similarity">
    <text evidence="4 8">Belongs to the glycosyltransferase 1 family. Bacterial/plant glycogen synthase subfamily.</text>
</comment>
<dbReference type="Pfam" id="PF00534">
    <property type="entry name" value="Glycos_transf_1"/>
    <property type="match status" value="1"/>
</dbReference>
<dbReference type="AlphaFoldDB" id="A0A5M9HKF8"/>
<evidence type="ECO:0000256" key="3">
    <source>
        <dbReference type="ARBA" id="ARBA00004964"/>
    </source>
</evidence>
<comment type="caution">
    <text evidence="11">The sequence shown here is derived from an EMBL/GenBank/DDBJ whole genome shotgun (WGS) entry which is preliminary data.</text>
</comment>
<evidence type="ECO:0000256" key="7">
    <source>
        <dbReference type="ARBA" id="ARBA00023056"/>
    </source>
</evidence>
<dbReference type="GO" id="GO:0004373">
    <property type="term" value="F:alpha-1,4-glucan glucosyltransferase (UDP-glucose donor) activity"/>
    <property type="evidence" value="ECO:0007669"/>
    <property type="project" value="InterPro"/>
</dbReference>
<evidence type="ECO:0000256" key="6">
    <source>
        <dbReference type="ARBA" id="ARBA00022679"/>
    </source>
</evidence>
<dbReference type="CDD" id="cd03791">
    <property type="entry name" value="GT5_Glycogen_synthase_DULL1-like"/>
    <property type="match status" value="1"/>
</dbReference>
<dbReference type="Proteomes" id="UP000322918">
    <property type="component" value="Unassembled WGS sequence"/>
</dbReference>
<dbReference type="Gene3D" id="3.40.50.2000">
    <property type="entry name" value="Glycogen Phosphorylase B"/>
    <property type="match status" value="2"/>
</dbReference>
<keyword evidence="12" id="KW-1185">Reference proteome</keyword>
<name>A0A5M9HKF8_9SPHI</name>
<dbReference type="InterPro" id="IPR013534">
    <property type="entry name" value="Starch_synth_cat_dom"/>
</dbReference>
<organism evidence="11 12">
    <name type="scientific">Arcticibacter tournemirensis</name>
    <dbReference type="NCBI Taxonomy" id="699437"/>
    <lineage>
        <taxon>Bacteria</taxon>
        <taxon>Pseudomonadati</taxon>
        <taxon>Bacteroidota</taxon>
        <taxon>Sphingobacteriia</taxon>
        <taxon>Sphingobacteriales</taxon>
        <taxon>Sphingobacteriaceae</taxon>
        <taxon>Arcticibacter</taxon>
    </lineage>
</organism>
<dbReference type="GO" id="GO:0009011">
    <property type="term" value="F:alpha-1,4-glucan glucosyltransferase (ADP-glucose donor) activity"/>
    <property type="evidence" value="ECO:0007669"/>
    <property type="project" value="UniProtKB-UniRule"/>
</dbReference>
<evidence type="ECO:0000256" key="2">
    <source>
        <dbReference type="ARBA" id="ARBA00002764"/>
    </source>
</evidence>
<comment type="pathway">
    <text evidence="3 8">Glycan biosynthesis; glycogen biosynthesis.</text>
</comment>
<reference evidence="11 12" key="1">
    <citation type="submission" date="2019-09" db="EMBL/GenBank/DDBJ databases">
        <title>Pararcticibacter amylolyticus gen. nov., sp. nov., isolated from a rottenly hemp rope, and reclassification of Pedobacter tournemirensis as Pararcticibacter tournemirensis comb. nov.</title>
        <authorList>
            <person name="Cai Y."/>
        </authorList>
    </citation>
    <scope>NUCLEOTIDE SEQUENCE [LARGE SCALE GENOMIC DNA]</scope>
    <source>
        <strain evidence="11 12">TF5-37.2-LB10</strain>
    </source>
</reference>
<evidence type="ECO:0000256" key="5">
    <source>
        <dbReference type="ARBA" id="ARBA00022676"/>
    </source>
</evidence>
<sequence>MVVIHVSAECYPVAKVGGLGDVVGSLPKYQQAAGITSMVVMPYYDRQFVRESRLDVVFESEILMGGKTLPFQVLKESTDKLGYPLHLIRIPGLLDRSEIYSYPDETEQFVAFQLAFLEWLIQFGDKPDIVHCHDHQTGLIPFLMNHSFRYNQLTHIPTILTIHNAQYQGWFGWDKYHYLPDVDPWKWGMLDWEGTINSLAVGVKSCWKYTTVSPSYLEELKYNSNGLEQLFIHEEKKSLGVINGIDTEVWNPATDPMIPCHYHSDNVSKGKQENKRAICKEFGLTLTKPLVAFIGRLVGEKGADLLPEAISNTLESLKGKVSIMVLGSGEPEIEEALAGLRTTFKKDYNVFIGYDEALSHLIYAGADFIIMPSRVEPCGLNQLYALRYGTIPVVRSTGGLKDTVIDYSQPEGYGICFEEAESEAISHAITRATELYSNTPGMRLLRKRMMSLDFSWHRSASQYIDLYNSLK</sequence>
<dbReference type="RefSeq" id="WP_141813618.1">
    <property type="nucleotide sequence ID" value="NZ_VFPL01000001.1"/>
</dbReference>
<dbReference type="EMBL" id="VWNE01000004">
    <property type="protein sequence ID" value="KAA8485477.1"/>
    <property type="molecule type" value="Genomic_DNA"/>
</dbReference>
<feature type="binding site" evidence="8">
    <location>
        <position position="15"/>
    </location>
    <ligand>
        <name>ADP-alpha-D-glucose</name>
        <dbReference type="ChEBI" id="CHEBI:57498"/>
    </ligand>
</feature>
<evidence type="ECO:0000259" key="9">
    <source>
        <dbReference type="Pfam" id="PF00534"/>
    </source>
</evidence>
<feature type="domain" description="Glycosyl transferase family 1" evidence="9">
    <location>
        <begin position="280"/>
        <end position="434"/>
    </location>
</feature>
<evidence type="ECO:0000256" key="1">
    <source>
        <dbReference type="ARBA" id="ARBA00001478"/>
    </source>
</evidence>
<feature type="domain" description="Starch synthase catalytic" evidence="10">
    <location>
        <begin position="3"/>
        <end position="231"/>
    </location>
</feature>
<dbReference type="SUPFAM" id="SSF53756">
    <property type="entry name" value="UDP-Glycosyltransferase/glycogen phosphorylase"/>
    <property type="match status" value="1"/>
</dbReference>
<dbReference type="PANTHER" id="PTHR45825">
    <property type="entry name" value="GRANULE-BOUND STARCH SYNTHASE 1, CHLOROPLASTIC/AMYLOPLASTIC"/>
    <property type="match status" value="1"/>
</dbReference>
<comment type="catalytic activity">
    <reaction evidence="1 8">
        <text>[(1-&gt;4)-alpha-D-glucosyl](n) + ADP-alpha-D-glucose = [(1-&gt;4)-alpha-D-glucosyl](n+1) + ADP + H(+)</text>
        <dbReference type="Rhea" id="RHEA:18189"/>
        <dbReference type="Rhea" id="RHEA-COMP:9584"/>
        <dbReference type="Rhea" id="RHEA-COMP:9587"/>
        <dbReference type="ChEBI" id="CHEBI:15378"/>
        <dbReference type="ChEBI" id="CHEBI:15444"/>
        <dbReference type="ChEBI" id="CHEBI:57498"/>
        <dbReference type="ChEBI" id="CHEBI:456216"/>
        <dbReference type="EC" id="2.4.1.21"/>
    </reaction>
</comment>
<gene>
    <name evidence="8" type="primary">glgA</name>
    <name evidence="11" type="ORF">F1649_03045</name>
</gene>
<keyword evidence="5 8" id="KW-0328">Glycosyltransferase</keyword>
<keyword evidence="7 8" id="KW-0320">Glycogen biosynthesis</keyword>